<evidence type="ECO:0000313" key="4">
    <source>
        <dbReference type="Proteomes" id="UP000294721"/>
    </source>
</evidence>
<keyword evidence="1" id="KW-0732">Signal</keyword>
<evidence type="ECO:0000256" key="1">
    <source>
        <dbReference type="SAM" id="SignalP"/>
    </source>
</evidence>
<reference evidence="3" key="2">
    <citation type="submission" date="2021-12" db="EMBL/GenBank/DDBJ databases">
        <authorList>
            <person name="Veyrier F.J."/>
        </authorList>
    </citation>
    <scope>NUCLEOTIDE SEQUENCE</scope>
    <source>
        <strain evidence="3">1258/02</strain>
    </source>
</reference>
<gene>
    <name evidence="2" type="ORF">EV680_10239</name>
    <name evidence="3" type="ORF">LVJ78_05640</name>
</gene>
<dbReference type="Proteomes" id="UP000829756">
    <property type="component" value="Chromosome"/>
</dbReference>
<dbReference type="EMBL" id="CP091507">
    <property type="protein sequence ID" value="UOO80477.1"/>
    <property type="molecule type" value="Genomic_DNA"/>
</dbReference>
<dbReference type="KEGG" id="usu:LVJ78_05640"/>
<dbReference type="EMBL" id="SLXE01000002">
    <property type="protein sequence ID" value="TCP10142.1"/>
    <property type="molecule type" value="Genomic_DNA"/>
</dbReference>
<feature type="chain" id="PRO_5041924449" evidence="1">
    <location>
        <begin position="28"/>
        <end position="198"/>
    </location>
</feature>
<reference evidence="3" key="3">
    <citation type="journal article" date="2022" name="Res Sq">
        <title>Evolution of multicellular longitudinally dividing oral cavity symbionts (Neisseriaceae).</title>
        <authorList>
            <person name="Nyongesa S."/>
            <person name="Weber P."/>
            <person name="Bernet E."/>
            <person name="Pullido F."/>
            <person name="Nieckarz M."/>
            <person name="Delaby M."/>
            <person name="Nieves C."/>
            <person name="Viehboeck T."/>
            <person name="Krause N."/>
            <person name="Rivera-Millot A."/>
            <person name="Nakamura A."/>
            <person name="Vischer N."/>
            <person name="VanNieuwenhze M."/>
            <person name="Brun Y."/>
            <person name="Cava F."/>
            <person name="Bulgheresi S."/>
            <person name="Veyrier F."/>
        </authorList>
    </citation>
    <scope>NUCLEOTIDE SEQUENCE</scope>
    <source>
        <strain evidence="3">1258/02</strain>
    </source>
</reference>
<evidence type="ECO:0000313" key="2">
    <source>
        <dbReference type="EMBL" id="TCP10142.1"/>
    </source>
</evidence>
<dbReference type="Proteomes" id="UP000294721">
    <property type="component" value="Unassembled WGS sequence"/>
</dbReference>
<proteinExistence type="predicted"/>
<sequence length="198" mass="20868">MSMNFRRKLALSALGGALLVTAYTAISAPNPITDKGSVSQKSSVVANKHNKINTEQVKINGLQGGKITTKGNKIIVQGGTIVSKAGDKEPAIRIENPQNKQILIQNTRILSDGVTQNNKNGSAGIVVIENNQKQAGNSHSRVQVDNVRVEARNSTIRAQSTSGGSACAGVVCTGFGDDDDSNMTVHIRGNNTFEAISK</sequence>
<evidence type="ECO:0000313" key="3">
    <source>
        <dbReference type="EMBL" id="UOO80477.1"/>
    </source>
</evidence>
<feature type="signal peptide" evidence="1">
    <location>
        <begin position="1"/>
        <end position="27"/>
    </location>
</feature>
<organism evidence="3 5">
    <name type="scientific">Uruburuella suis</name>
    <dbReference type="NCBI Taxonomy" id="252130"/>
    <lineage>
        <taxon>Bacteria</taxon>
        <taxon>Pseudomonadati</taxon>
        <taxon>Pseudomonadota</taxon>
        <taxon>Betaproteobacteria</taxon>
        <taxon>Neisseriales</taxon>
        <taxon>Neisseriaceae</taxon>
        <taxon>Uruburuella</taxon>
    </lineage>
</organism>
<accession>A0AAE9KJ43</accession>
<name>A0AAE9KJ43_9NEIS</name>
<evidence type="ECO:0000313" key="5">
    <source>
        <dbReference type="Proteomes" id="UP000829756"/>
    </source>
</evidence>
<protein>
    <submittedName>
        <fullName evidence="3">Uncharacterized protein</fullName>
    </submittedName>
</protein>
<keyword evidence="4" id="KW-1185">Reference proteome</keyword>
<reference evidence="2 4" key="1">
    <citation type="submission" date="2019-03" db="EMBL/GenBank/DDBJ databases">
        <title>Genomic Encyclopedia of Type Strains, Phase IV (KMG-IV): sequencing the most valuable type-strain genomes for metagenomic binning, comparative biology and taxonomic classification.</title>
        <authorList>
            <person name="Goeker M."/>
        </authorList>
    </citation>
    <scope>NUCLEOTIDE SEQUENCE [LARGE SCALE GENOMIC DNA]</scope>
    <source>
        <strain evidence="2 4">DSM 17474</strain>
    </source>
</reference>
<dbReference type="RefSeq" id="WP_132952338.1">
    <property type="nucleotide sequence ID" value="NZ_CALJUB010000029.1"/>
</dbReference>
<dbReference type="AlphaFoldDB" id="A0AAE9KJ43"/>